<dbReference type="Gene3D" id="2.70.170.10">
    <property type="entry name" value="Neurotransmitter-gated ion-channel ligand-binding domain"/>
    <property type="match status" value="1"/>
</dbReference>
<keyword evidence="4 5" id="KW-0472">Membrane</keyword>
<dbReference type="AlphaFoldDB" id="A0A816E721"/>
<evidence type="ECO:0000256" key="1">
    <source>
        <dbReference type="ARBA" id="ARBA00004141"/>
    </source>
</evidence>
<dbReference type="InterPro" id="IPR036719">
    <property type="entry name" value="Neuro-gated_channel_TM_sf"/>
</dbReference>
<dbReference type="InterPro" id="IPR038050">
    <property type="entry name" value="Neuro_actylchol_rec"/>
</dbReference>
<organism evidence="8 9">
    <name type="scientific">Adineta steineri</name>
    <dbReference type="NCBI Taxonomy" id="433720"/>
    <lineage>
        <taxon>Eukaryota</taxon>
        <taxon>Metazoa</taxon>
        <taxon>Spiralia</taxon>
        <taxon>Gnathifera</taxon>
        <taxon>Rotifera</taxon>
        <taxon>Eurotatoria</taxon>
        <taxon>Bdelloidea</taxon>
        <taxon>Adinetida</taxon>
        <taxon>Adinetidae</taxon>
        <taxon>Adineta</taxon>
    </lineage>
</organism>
<gene>
    <name evidence="7" type="ORF">BJG266_LOCUS43484</name>
    <name evidence="8" type="ORF">QVE165_LOCUS60412</name>
</gene>
<dbReference type="GO" id="GO:0016020">
    <property type="term" value="C:membrane"/>
    <property type="evidence" value="ECO:0007669"/>
    <property type="project" value="UniProtKB-SubCell"/>
</dbReference>
<evidence type="ECO:0000256" key="5">
    <source>
        <dbReference type="SAM" id="Phobius"/>
    </source>
</evidence>
<dbReference type="Pfam" id="PF02931">
    <property type="entry name" value="Neur_chan_LBD"/>
    <property type="match status" value="1"/>
</dbReference>
<feature type="domain" description="Neurotransmitter-gated ion-channel ligand-binding" evidence="6">
    <location>
        <begin position="20"/>
        <end position="193"/>
    </location>
</feature>
<dbReference type="SUPFAM" id="SSF63712">
    <property type="entry name" value="Nicotinic receptor ligand binding domain-like"/>
    <property type="match status" value="1"/>
</dbReference>
<evidence type="ECO:0000259" key="6">
    <source>
        <dbReference type="Pfam" id="PF02931"/>
    </source>
</evidence>
<dbReference type="GO" id="GO:0004888">
    <property type="term" value="F:transmembrane signaling receptor activity"/>
    <property type="evidence" value="ECO:0007669"/>
    <property type="project" value="InterPro"/>
</dbReference>
<keyword evidence="9" id="KW-1185">Reference proteome</keyword>
<keyword evidence="2 5" id="KW-0812">Transmembrane</keyword>
<dbReference type="EMBL" id="CAJNOI010003134">
    <property type="protein sequence ID" value="CAF1506678.1"/>
    <property type="molecule type" value="Genomic_DNA"/>
</dbReference>
<dbReference type="OrthoDB" id="203862at2759"/>
<comment type="caution">
    <text evidence="8">The sequence shown here is derived from an EMBL/GenBank/DDBJ whole genome shotgun (WGS) entry which is preliminary data.</text>
</comment>
<dbReference type="Proteomes" id="UP000663877">
    <property type="component" value="Unassembled WGS sequence"/>
</dbReference>
<dbReference type="GO" id="GO:0005230">
    <property type="term" value="F:extracellular ligand-gated monoatomic ion channel activity"/>
    <property type="evidence" value="ECO:0007669"/>
    <property type="project" value="InterPro"/>
</dbReference>
<evidence type="ECO:0000256" key="4">
    <source>
        <dbReference type="ARBA" id="ARBA00023136"/>
    </source>
</evidence>
<feature type="transmembrane region" description="Helical" evidence="5">
    <location>
        <begin position="239"/>
        <end position="261"/>
    </location>
</feature>
<dbReference type="EMBL" id="CAJNOM010003480">
    <property type="protein sequence ID" value="CAF1646079.1"/>
    <property type="molecule type" value="Genomic_DNA"/>
</dbReference>
<dbReference type="Gene3D" id="1.20.58.390">
    <property type="entry name" value="Neurotransmitter-gated ion-channel transmembrane domain"/>
    <property type="match status" value="1"/>
</dbReference>
<evidence type="ECO:0000256" key="2">
    <source>
        <dbReference type="ARBA" id="ARBA00022692"/>
    </source>
</evidence>
<comment type="subcellular location">
    <subcellularLocation>
        <location evidence="1">Membrane</location>
        <topology evidence="1">Multi-pass membrane protein</topology>
    </subcellularLocation>
</comment>
<reference evidence="8" key="1">
    <citation type="submission" date="2021-02" db="EMBL/GenBank/DDBJ databases">
        <authorList>
            <person name="Nowell W R."/>
        </authorList>
    </citation>
    <scope>NUCLEOTIDE SEQUENCE</scope>
</reference>
<proteinExistence type="predicted"/>
<dbReference type="Proteomes" id="UP000663832">
    <property type="component" value="Unassembled WGS sequence"/>
</dbReference>
<sequence length="416" mass="48223">MSRLTDAPLEMLNISEDMSRSSNKLHTVYVRLMFLRIGEIDTLNEKYTAQASIEARWAVDIDKILPDLSSEDQTRLISGKSVSPLTKYPQTNWVPQLYIENALGDLKEQIRYTAKKSKVDNQIYVCEHRDIKGLFWEKLELHHFPSDTQELSISIASMFYNDRVLLVPDPQHASGVNLEAFVDQQEWKLYAYVNSIQRFVDEFDFHSAARDDDEDSNTNEDRKRPIVTVTCHVARQSQYFYWNGYCLIFFIMLISFTIFCVPIHQMANRIQSGCTLLLTSITFRWTVNRSLPTISYLTSLDKYGILGIVYLVIHVIWHAVIGTLLFENEPSFVAKPGMTLVKIDRLAFFISLGIFVITHIALILWLYFVPLKHRREMEKKHKELKSVKVGKMRNTNVQSGVGKKYVISTHERIPLN</sequence>
<evidence type="ECO:0000256" key="3">
    <source>
        <dbReference type="ARBA" id="ARBA00022989"/>
    </source>
</evidence>
<dbReference type="PANTHER" id="PTHR18945">
    <property type="entry name" value="NEUROTRANSMITTER GATED ION CHANNEL"/>
    <property type="match status" value="1"/>
</dbReference>
<feature type="transmembrane region" description="Helical" evidence="5">
    <location>
        <begin position="346"/>
        <end position="369"/>
    </location>
</feature>
<dbReference type="InterPro" id="IPR006202">
    <property type="entry name" value="Neur_chan_lig-bd"/>
</dbReference>
<dbReference type="SUPFAM" id="SSF90112">
    <property type="entry name" value="Neurotransmitter-gated ion-channel transmembrane pore"/>
    <property type="match status" value="1"/>
</dbReference>
<dbReference type="InterPro" id="IPR006201">
    <property type="entry name" value="Neur_channel"/>
</dbReference>
<protein>
    <recommendedName>
        <fullName evidence="6">Neurotransmitter-gated ion-channel ligand-binding domain-containing protein</fullName>
    </recommendedName>
</protein>
<name>A0A816E721_9BILA</name>
<evidence type="ECO:0000313" key="7">
    <source>
        <dbReference type="EMBL" id="CAF1506678.1"/>
    </source>
</evidence>
<evidence type="ECO:0000313" key="8">
    <source>
        <dbReference type="EMBL" id="CAF1646079.1"/>
    </source>
</evidence>
<keyword evidence="3 5" id="KW-1133">Transmembrane helix</keyword>
<evidence type="ECO:0000313" key="9">
    <source>
        <dbReference type="Proteomes" id="UP000663832"/>
    </source>
</evidence>
<feature type="transmembrane region" description="Helical" evidence="5">
    <location>
        <begin position="303"/>
        <end position="326"/>
    </location>
</feature>
<accession>A0A816E721</accession>
<dbReference type="InterPro" id="IPR036734">
    <property type="entry name" value="Neur_chan_lig-bd_sf"/>
</dbReference>